<dbReference type="AlphaFoldDB" id="A0AAY4BMK6"/>
<comment type="similarity">
    <text evidence="4">Belongs to the short-chain dehydrogenases/reductases (SDR) family. 17-beta-HSD 3 subfamily.</text>
</comment>
<sequence>MAAVDSFHLLYRQVSRSCGGYVEGLALLGALYAASKAALAARGAYRLLRLHFLPRLVKNRDLVRCYGRWALVSGASGTVVKAYAEELARHGVSIIILSPDIGSLSGTATAISESHGVDAVLVEVDFSHGPSVCRSVQDAIRDRDVGFVVNGLDAGLDVPHDFAELSEGWLWDVVTRATAAATLVTRLALPGMVARRRGAVVNISPGASCRPGLKRATLSASTAFLEHFSRALHHEYGGRGIFVQSVTPLHVAARAGTGSWLAPDGRVYARHAVSTLGICHRTTGYWPHALQAGLARWMPEWMWVTGSRLLA</sequence>
<dbReference type="SUPFAM" id="SSF51735">
    <property type="entry name" value="NAD(P)-binding Rossmann-fold domains"/>
    <property type="match status" value="1"/>
</dbReference>
<evidence type="ECO:0000256" key="2">
    <source>
        <dbReference type="ARBA" id="ARBA00022857"/>
    </source>
</evidence>
<evidence type="ECO:0000256" key="3">
    <source>
        <dbReference type="ARBA" id="ARBA00023128"/>
    </source>
</evidence>
<dbReference type="Pfam" id="PF00106">
    <property type="entry name" value="adh_short"/>
    <property type="match status" value="1"/>
</dbReference>
<dbReference type="PANTHER" id="PTHR44889">
    <property type="entry name" value="INACTIVE HYDROXYSTEROID DEHYDROGENASE-LIKE PROTEIN 1"/>
    <property type="match status" value="1"/>
</dbReference>
<evidence type="ECO:0008006" key="7">
    <source>
        <dbReference type="Google" id="ProtNLM"/>
    </source>
</evidence>
<dbReference type="InterPro" id="IPR002347">
    <property type="entry name" value="SDR_fam"/>
</dbReference>
<dbReference type="Gene3D" id="3.40.50.720">
    <property type="entry name" value="NAD(P)-binding Rossmann-like Domain"/>
    <property type="match status" value="1"/>
</dbReference>
<dbReference type="GO" id="GO:0005739">
    <property type="term" value="C:mitochondrion"/>
    <property type="evidence" value="ECO:0007669"/>
    <property type="project" value="UniProtKB-SubCell"/>
</dbReference>
<dbReference type="InterPro" id="IPR052149">
    <property type="entry name" value="17-beta-HSD3-like"/>
</dbReference>
<accession>A0AAY4BMK6</accession>
<reference evidence="5" key="1">
    <citation type="submission" date="2025-08" db="UniProtKB">
        <authorList>
            <consortium name="Ensembl"/>
        </authorList>
    </citation>
    <scope>IDENTIFICATION</scope>
</reference>
<keyword evidence="3" id="KW-0496">Mitochondrion</keyword>
<comment type="subcellular location">
    <subcellularLocation>
        <location evidence="1">Mitochondrion</location>
    </subcellularLocation>
</comment>
<evidence type="ECO:0000256" key="1">
    <source>
        <dbReference type="ARBA" id="ARBA00004173"/>
    </source>
</evidence>
<gene>
    <name evidence="5" type="primary">HSDL1</name>
</gene>
<evidence type="ECO:0000313" key="6">
    <source>
        <dbReference type="Proteomes" id="UP000694580"/>
    </source>
</evidence>
<proteinExistence type="inferred from homology"/>
<protein>
    <recommendedName>
        <fullName evidence="7">Inactive hydroxysteroid dehydrogenase-like protein 1</fullName>
    </recommendedName>
</protein>
<keyword evidence="2" id="KW-0521">NADP</keyword>
<dbReference type="CDD" id="cd05356">
    <property type="entry name" value="17beta-HSD1_like_SDR_c"/>
    <property type="match status" value="1"/>
</dbReference>
<keyword evidence="6" id="KW-1185">Reference proteome</keyword>
<dbReference type="Proteomes" id="UP000694580">
    <property type="component" value="Unplaced"/>
</dbReference>
<reference evidence="5" key="2">
    <citation type="submission" date="2025-09" db="UniProtKB">
        <authorList>
            <consortium name="Ensembl"/>
        </authorList>
    </citation>
    <scope>IDENTIFICATION</scope>
</reference>
<dbReference type="PANTHER" id="PTHR44889:SF1">
    <property type="entry name" value="INACTIVE HYDROXYSTEROID DEHYDROGENASE-LIKE PROTEIN 1"/>
    <property type="match status" value="1"/>
</dbReference>
<evidence type="ECO:0000256" key="4">
    <source>
        <dbReference type="ARBA" id="ARBA00038261"/>
    </source>
</evidence>
<name>A0AAY4BMK6_9TELE</name>
<evidence type="ECO:0000313" key="5">
    <source>
        <dbReference type="Ensembl" id="ENSDCDP00010022143.1"/>
    </source>
</evidence>
<dbReference type="InterPro" id="IPR036291">
    <property type="entry name" value="NAD(P)-bd_dom_sf"/>
</dbReference>
<organism evidence="5 6">
    <name type="scientific">Denticeps clupeoides</name>
    <name type="common">denticle herring</name>
    <dbReference type="NCBI Taxonomy" id="299321"/>
    <lineage>
        <taxon>Eukaryota</taxon>
        <taxon>Metazoa</taxon>
        <taxon>Chordata</taxon>
        <taxon>Craniata</taxon>
        <taxon>Vertebrata</taxon>
        <taxon>Euteleostomi</taxon>
        <taxon>Actinopterygii</taxon>
        <taxon>Neopterygii</taxon>
        <taxon>Teleostei</taxon>
        <taxon>Clupei</taxon>
        <taxon>Clupeiformes</taxon>
        <taxon>Denticipitoidei</taxon>
        <taxon>Denticipitidae</taxon>
        <taxon>Denticeps</taxon>
    </lineage>
</organism>
<dbReference type="GeneTree" id="ENSGT00940000160053"/>
<dbReference type="Ensembl" id="ENSDCDT00010025634.1">
    <property type="protein sequence ID" value="ENSDCDP00010022143.1"/>
    <property type="gene ID" value="ENSDCDG00010012231.1"/>
</dbReference>